<evidence type="ECO:0000313" key="3">
    <source>
        <dbReference type="Proteomes" id="UP000318815"/>
    </source>
</evidence>
<accession>A0A5C6LS07</accession>
<dbReference type="OrthoDB" id="826649at2"/>
<dbReference type="InterPro" id="IPR008894">
    <property type="entry name" value="QdtA_cupin_dom"/>
</dbReference>
<dbReference type="InterPro" id="IPR014710">
    <property type="entry name" value="RmlC-like_jellyroll"/>
</dbReference>
<proteinExistence type="predicted"/>
<dbReference type="Gene3D" id="2.60.120.10">
    <property type="entry name" value="Jelly Rolls"/>
    <property type="match status" value="1"/>
</dbReference>
<dbReference type="Pfam" id="PF05523">
    <property type="entry name" value="FdtA"/>
    <property type="match status" value="1"/>
</dbReference>
<dbReference type="AlphaFoldDB" id="A0A5C6LS07"/>
<organism evidence="2 3">
    <name type="scientific">Chitinophaga pinensis</name>
    <dbReference type="NCBI Taxonomy" id="79329"/>
    <lineage>
        <taxon>Bacteria</taxon>
        <taxon>Pseudomonadati</taxon>
        <taxon>Bacteroidota</taxon>
        <taxon>Chitinophagia</taxon>
        <taxon>Chitinophagales</taxon>
        <taxon>Chitinophagaceae</taxon>
        <taxon>Chitinophaga</taxon>
    </lineage>
</organism>
<sequence>MSEKVNYIKGNQFSDHRGTLQFVNDFSFPDVKRFYQITHPDASVIRAWQGHRIEEKFFYVVKGRFVIAWVEIDDWEQPSPDLQAEHVILEEGSPAVLHIPAGYANGIKALDPGSVLMVYSNLNLEASAADRWSFDQNLWFDWQQATAHIITA</sequence>
<dbReference type="InterPro" id="IPR011051">
    <property type="entry name" value="RmlC_Cupin_sf"/>
</dbReference>
<name>A0A5C6LS07_9BACT</name>
<protein>
    <recommendedName>
        <fullName evidence="1">Sugar 3,4-ketoisomerase QdtA cupin domain-containing protein</fullName>
    </recommendedName>
</protein>
<evidence type="ECO:0000313" key="2">
    <source>
        <dbReference type="EMBL" id="TWV99407.1"/>
    </source>
</evidence>
<reference evidence="2 3" key="1">
    <citation type="submission" date="2019-08" db="EMBL/GenBank/DDBJ databases">
        <title>Whole genome sequencing of chitin degrading bacteria Chitinophaga pinensis YS16.</title>
        <authorList>
            <person name="Singh R.P."/>
            <person name="Manchanda G."/>
            <person name="Maurya I.K."/>
            <person name="Joshi N.K."/>
            <person name="Srivastava A.K."/>
        </authorList>
    </citation>
    <scope>NUCLEOTIDE SEQUENCE [LARGE SCALE GENOMIC DNA]</scope>
    <source>
        <strain evidence="2 3">YS-16</strain>
    </source>
</reference>
<dbReference type="SUPFAM" id="SSF51182">
    <property type="entry name" value="RmlC-like cupins"/>
    <property type="match status" value="1"/>
</dbReference>
<dbReference type="EMBL" id="VOHS01000016">
    <property type="protein sequence ID" value="TWV99407.1"/>
    <property type="molecule type" value="Genomic_DNA"/>
</dbReference>
<keyword evidence="3" id="KW-1185">Reference proteome</keyword>
<gene>
    <name evidence="2" type="ORF">FEF09_16845</name>
</gene>
<evidence type="ECO:0000259" key="1">
    <source>
        <dbReference type="Pfam" id="PF05523"/>
    </source>
</evidence>
<comment type="caution">
    <text evidence="2">The sequence shown here is derived from an EMBL/GenBank/DDBJ whole genome shotgun (WGS) entry which is preliminary data.</text>
</comment>
<feature type="domain" description="Sugar 3,4-ketoisomerase QdtA cupin" evidence="1">
    <location>
        <begin position="5"/>
        <end position="122"/>
    </location>
</feature>
<dbReference type="Proteomes" id="UP000318815">
    <property type="component" value="Unassembled WGS sequence"/>
</dbReference>